<dbReference type="RefSeq" id="WP_023405232.1">
    <property type="nucleotide sequence ID" value="NZ_BAUJ01000060.1"/>
</dbReference>
<evidence type="ECO:0000313" key="2">
    <source>
        <dbReference type="EMBL" id="GAD90926.1"/>
    </source>
</evidence>
<name>V5FMV9_9VIBR</name>
<feature type="chain" id="PRO_5004732773" description="Lipoprotein" evidence="1">
    <location>
        <begin position="26"/>
        <end position="154"/>
    </location>
</feature>
<organism evidence="2 3">
    <name type="scientific">Vibrio halioticoli NBRC 102217</name>
    <dbReference type="NCBI Taxonomy" id="1219072"/>
    <lineage>
        <taxon>Bacteria</taxon>
        <taxon>Pseudomonadati</taxon>
        <taxon>Pseudomonadota</taxon>
        <taxon>Gammaproteobacteria</taxon>
        <taxon>Vibrionales</taxon>
        <taxon>Vibrionaceae</taxon>
        <taxon>Vibrio</taxon>
    </lineage>
</organism>
<keyword evidence="3" id="KW-1185">Reference proteome</keyword>
<dbReference type="EMBL" id="BAUJ01000060">
    <property type="protein sequence ID" value="GAD90926.1"/>
    <property type="molecule type" value="Genomic_DNA"/>
</dbReference>
<evidence type="ECO:0000256" key="1">
    <source>
        <dbReference type="SAM" id="SignalP"/>
    </source>
</evidence>
<sequence>MKVKVLSALLLSSTLLFGCASICHAPWDTASATSTVEQTKVTLEANMWGNKMPTIGETASSAPLHGNLVLTSDKTIPADLAVTAIWVRYAGETFLIDEDAFDVEAINEKQWKISFKQDEGYNDSATAADVAVELKGETQKVWLIDQAVDVDAIY</sequence>
<keyword evidence="1" id="KW-0732">Signal</keyword>
<comment type="caution">
    <text evidence="2">The sequence shown here is derived from an EMBL/GenBank/DDBJ whole genome shotgun (WGS) entry which is preliminary data.</text>
</comment>
<evidence type="ECO:0000313" key="3">
    <source>
        <dbReference type="Proteomes" id="UP000017800"/>
    </source>
</evidence>
<dbReference type="eggNOG" id="ENOG5031MZ1">
    <property type="taxonomic scope" value="Bacteria"/>
</dbReference>
<dbReference type="Proteomes" id="UP000017800">
    <property type="component" value="Unassembled WGS sequence"/>
</dbReference>
<gene>
    <name evidence="2" type="ORF">VHA01S_060_00200</name>
</gene>
<protein>
    <recommendedName>
        <fullName evidence="4">Lipoprotein</fullName>
    </recommendedName>
</protein>
<dbReference type="AlphaFoldDB" id="V5FMV9"/>
<dbReference type="PROSITE" id="PS51257">
    <property type="entry name" value="PROKAR_LIPOPROTEIN"/>
    <property type="match status" value="1"/>
</dbReference>
<proteinExistence type="predicted"/>
<dbReference type="OrthoDB" id="5814891at2"/>
<evidence type="ECO:0008006" key="4">
    <source>
        <dbReference type="Google" id="ProtNLM"/>
    </source>
</evidence>
<accession>V5FMV9</accession>
<reference evidence="2 3" key="1">
    <citation type="submission" date="2013-10" db="EMBL/GenBank/DDBJ databases">
        <authorList>
            <person name="Ichikawa N."/>
            <person name="Kimura A."/>
            <person name="Ohji S."/>
            <person name="Hosoyama A."/>
            <person name="Fujita N."/>
        </authorList>
    </citation>
    <scope>NUCLEOTIDE SEQUENCE [LARGE SCALE GENOMIC DNA]</scope>
    <source>
        <strain evidence="2 3">NBRC 102217</strain>
    </source>
</reference>
<reference evidence="2 3" key="2">
    <citation type="submission" date="2013-11" db="EMBL/GenBank/DDBJ databases">
        <title>Whole genome shotgun sequence of Vibrio halioticoli NBRC 102217.</title>
        <authorList>
            <person name="Isaki S."/>
            <person name="Kimura A."/>
            <person name="Ohji S."/>
            <person name="Hosoyama A."/>
            <person name="Fujita N."/>
            <person name="Hashimoto M."/>
            <person name="Hosoyama Y."/>
            <person name="Yamazoe A."/>
        </authorList>
    </citation>
    <scope>NUCLEOTIDE SEQUENCE [LARGE SCALE GENOMIC DNA]</scope>
    <source>
        <strain evidence="2 3">NBRC 102217</strain>
    </source>
</reference>
<feature type="signal peptide" evidence="1">
    <location>
        <begin position="1"/>
        <end position="25"/>
    </location>
</feature>